<protein>
    <submittedName>
        <fullName evidence="2">Uncharacterized protein</fullName>
    </submittedName>
</protein>
<evidence type="ECO:0000313" key="3">
    <source>
        <dbReference type="Proteomes" id="UP000829354"/>
    </source>
</evidence>
<dbReference type="AlphaFoldDB" id="A0AAE9FC38"/>
<dbReference type="Proteomes" id="UP000829354">
    <property type="component" value="Chromosome V"/>
</dbReference>
<dbReference type="EMBL" id="CP092624">
    <property type="protein sequence ID" value="UMM37324.1"/>
    <property type="molecule type" value="Genomic_DNA"/>
</dbReference>
<proteinExistence type="predicted"/>
<organism evidence="2 3">
    <name type="scientific">Caenorhabditis briggsae</name>
    <dbReference type="NCBI Taxonomy" id="6238"/>
    <lineage>
        <taxon>Eukaryota</taxon>
        <taxon>Metazoa</taxon>
        <taxon>Ecdysozoa</taxon>
        <taxon>Nematoda</taxon>
        <taxon>Chromadorea</taxon>
        <taxon>Rhabditida</taxon>
        <taxon>Rhabditina</taxon>
        <taxon>Rhabditomorpha</taxon>
        <taxon>Rhabditoidea</taxon>
        <taxon>Rhabditidae</taxon>
        <taxon>Peloderinae</taxon>
        <taxon>Caenorhabditis</taxon>
    </lineage>
</organism>
<evidence type="ECO:0000313" key="2">
    <source>
        <dbReference type="EMBL" id="UMM37324.1"/>
    </source>
</evidence>
<accession>A0AAE9FC38</accession>
<keyword evidence="3" id="KW-1185">Reference proteome</keyword>
<evidence type="ECO:0000256" key="1">
    <source>
        <dbReference type="SAM" id="MobiDB-lite"/>
    </source>
</evidence>
<gene>
    <name evidence="2" type="ORF">L5515_009114</name>
</gene>
<sequence>MDNILRQMDEIAETKFDPDRNAGKPEELEKYAGKLEEMKKAIREFEEKRECEKKKKECDKSDDEQIDKGKVKPTKTI</sequence>
<feature type="region of interest" description="Disordered" evidence="1">
    <location>
        <begin position="53"/>
        <end position="77"/>
    </location>
</feature>
<reference evidence="2 3" key="1">
    <citation type="submission" date="2022-04" db="EMBL/GenBank/DDBJ databases">
        <title>Chromosome-level reference genomes for two strains of Caenorhabditis briggsae: an improved platform for comparative genomics.</title>
        <authorList>
            <person name="Stevens L."/>
            <person name="Andersen E."/>
        </authorList>
    </citation>
    <scope>NUCLEOTIDE SEQUENCE [LARGE SCALE GENOMIC DNA]</scope>
    <source>
        <strain evidence="2">VX34</strain>
        <tissue evidence="2">Whole-organism</tissue>
    </source>
</reference>
<name>A0AAE9FC38_CAEBR</name>